<evidence type="ECO:0000259" key="1">
    <source>
        <dbReference type="Pfam" id="PF13175"/>
    </source>
</evidence>
<dbReference type="Gene3D" id="3.40.50.300">
    <property type="entry name" value="P-loop containing nucleotide triphosphate hydrolases"/>
    <property type="match status" value="1"/>
</dbReference>
<evidence type="ECO:0000313" key="3">
    <source>
        <dbReference type="Proteomes" id="UP000823894"/>
    </source>
</evidence>
<dbReference type="InterPro" id="IPR027417">
    <property type="entry name" value="P-loop_NTPase"/>
</dbReference>
<dbReference type="AlphaFoldDB" id="A0A9D2NWV9"/>
<dbReference type="Proteomes" id="UP000823894">
    <property type="component" value="Unassembled WGS sequence"/>
</dbReference>
<reference evidence="2" key="2">
    <citation type="submission" date="2021-04" db="EMBL/GenBank/DDBJ databases">
        <authorList>
            <person name="Gilroy R."/>
        </authorList>
    </citation>
    <scope>NUCLEOTIDE SEQUENCE</scope>
    <source>
        <strain evidence="2">ChiGjej1B1-1692</strain>
    </source>
</reference>
<sequence>MQITDLWIRNFKSIRDMHIGDIENALILVGKNDTGKTAVLDAVRAVGGDYTVREEDFQENYPNIEI</sequence>
<feature type="domain" description="Endonuclease GajA/Old nuclease/RecF-like AAA" evidence="1">
    <location>
        <begin position="1"/>
        <end position="44"/>
    </location>
</feature>
<comment type="caution">
    <text evidence="2">The sequence shown here is derived from an EMBL/GenBank/DDBJ whole genome shotgun (WGS) entry which is preliminary data.</text>
</comment>
<accession>A0A9D2NWV9</accession>
<evidence type="ECO:0000313" key="2">
    <source>
        <dbReference type="EMBL" id="HJC38313.1"/>
    </source>
</evidence>
<feature type="non-terminal residue" evidence="2">
    <location>
        <position position="66"/>
    </location>
</feature>
<name>A0A9D2NWV9_9FIRM</name>
<dbReference type="Pfam" id="PF13175">
    <property type="entry name" value="AAA_15"/>
    <property type="match status" value="1"/>
</dbReference>
<proteinExistence type="predicted"/>
<protein>
    <submittedName>
        <fullName evidence="2">AAA family ATPase</fullName>
    </submittedName>
</protein>
<reference evidence="2" key="1">
    <citation type="journal article" date="2021" name="PeerJ">
        <title>Extensive microbial diversity within the chicken gut microbiome revealed by metagenomics and culture.</title>
        <authorList>
            <person name="Gilroy R."/>
            <person name="Ravi A."/>
            <person name="Getino M."/>
            <person name="Pursley I."/>
            <person name="Horton D.L."/>
            <person name="Alikhan N.F."/>
            <person name="Baker D."/>
            <person name="Gharbi K."/>
            <person name="Hall N."/>
            <person name="Watson M."/>
            <person name="Adriaenssens E.M."/>
            <person name="Foster-Nyarko E."/>
            <person name="Jarju S."/>
            <person name="Secka A."/>
            <person name="Antonio M."/>
            <person name="Oren A."/>
            <person name="Chaudhuri R.R."/>
            <person name="La Ragione R."/>
            <person name="Hildebrand F."/>
            <person name="Pallen M.J."/>
        </authorList>
    </citation>
    <scope>NUCLEOTIDE SEQUENCE</scope>
    <source>
        <strain evidence="2">ChiGjej1B1-1692</strain>
    </source>
</reference>
<gene>
    <name evidence="2" type="ORF">H9757_04530</name>
</gene>
<dbReference type="SUPFAM" id="SSF52540">
    <property type="entry name" value="P-loop containing nucleoside triphosphate hydrolases"/>
    <property type="match status" value="1"/>
</dbReference>
<dbReference type="InterPro" id="IPR041685">
    <property type="entry name" value="AAA_GajA/Old/RecF-like"/>
</dbReference>
<organism evidence="2 3">
    <name type="scientific">Candidatus Mediterraneibacter faecigallinarum</name>
    <dbReference type="NCBI Taxonomy" id="2838669"/>
    <lineage>
        <taxon>Bacteria</taxon>
        <taxon>Bacillati</taxon>
        <taxon>Bacillota</taxon>
        <taxon>Clostridia</taxon>
        <taxon>Lachnospirales</taxon>
        <taxon>Lachnospiraceae</taxon>
        <taxon>Mediterraneibacter</taxon>
    </lineage>
</organism>
<dbReference type="EMBL" id="DWWK01000057">
    <property type="protein sequence ID" value="HJC38313.1"/>
    <property type="molecule type" value="Genomic_DNA"/>
</dbReference>